<dbReference type="Gramene" id="CDF41304">
    <property type="protein sequence ID" value="CDF41304"/>
    <property type="gene ID" value="CHC_T00007811001"/>
</dbReference>
<accession>R7QT43</accession>
<dbReference type="RefSeq" id="XP_005711598.1">
    <property type="nucleotide sequence ID" value="XM_005711541.1"/>
</dbReference>
<dbReference type="AlphaFoldDB" id="R7QT43"/>
<keyword evidence="2" id="KW-1185">Reference proteome</keyword>
<dbReference type="GeneID" id="17319317"/>
<evidence type="ECO:0000313" key="1">
    <source>
        <dbReference type="EMBL" id="CDF41304.1"/>
    </source>
</evidence>
<evidence type="ECO:0000313" key="2">
    <source>
        <dbReference type="Proteomes" id="UP000012073"/>
    </source>
</evidence>
<sequence length="53" mass="5767">MLAAKRGEEGCARTGERKVFFRSVKFIARAGISLGCRCVLPLSRGVAARPFLL</sequence>
<dbReference type="Proteomes" id="UP000012073">
    <property type="component" value="Unassembled WGS sequence"/>
</dbReference>
<dbReference type="EMBL" id="HG002348">
    <property type="protein sequence ID" value="CDF41304.1"/>
    <property type="molecule type" value="Genomic_DNA"/>
</dbReference>
<gene>
    <name evidence="1" type="ORF">CHC_T00007811001</name>
</gene>
<dbReference type="KEGG" id="ccp:CHC_T00007811001"/>
<protein>
    <submittedName>
        <fullName evidence="1">Uncharacterized protein</fullName>
    </submittedName>
</protein>
<name>R7QT43_CHOCR</name>
<proteinExistence type="predicted"/>
<organism evidence="1 2">
    <name type="scientific">Chondrus crispus</name>
    <name type="common">Carrageen Irish moss</name>
    <name type="synonym">Polymorpha crispa</name>
    <dbReference type="NCBI Taxonomy" id="2769"/>
    <lineage>
        <taxon>Eukaryota</taxon>
        <taxon>Rhodophyta</taxon>
        <taxon>Florideophyceae</taxon>
        <taxon>Rhodymeniophycidae</taxon>
        <taxon>Gigartinales</taxon>
        <taxon>Gigartinaceae</taxon>
        <taxon>Chondrus</taxon>
    </lineage>
</organism>
<reference evidence="2" key="1">
    <citation type="journal article" date="2013" name="Proc. Natl. Acad. Sci. U.S.A.">
        <title>Genome structure and metabolic features in the red seaweed Chondrus crispus shed light on evolution of the Archaeplastida.</title>
        <authorList>
            <person name="Collen J."/>
            <person name="Porcel B."/>
            <person name="Carre W."/>
            <person name="Ball S.G."/>
            <person name="Chaparro C."/>
            <person name="Tonon T."/>
            <person name="Barbeyron T."/>
            <person name="Michel G."/>
            <person name="Noel B."/>
            <person name="Valentin K."/>
            <person name="Elias M."/>
            <person name="Artiguenave F."/>
            <person name="Arun A."/>
            <person name="Aury J.M."/>
            <person name="Barbosa-Neto J.F."/>
            <person name="Bothwell J.H."/>
            <person name="Bouget F.Y."/>
            <person name="Brillet L."/>
            <person name="Cabello-Hurtado F."/>
            <person name="Capella-Gutierrez S."/>
            <person name="Charrier B."/>
            <person name="Cladiere L."/>
            <person name="Cock J.M."/>
            <person name="Coelho S.M."/>
            <person name="Colleoni C."/>
            <person name="Czjzek M."/>
            <person name="Da Silva C."/>
            <person name="Delage L."/>
            <person name="Denoeud F."/>
            <person name="Deschamps P."/>
            <person name="Dittami S.M."/>
            <person name="Gabaldon T."/>
            <person name="Gachon C.M."/>
            <person name="Groisillier A."/>
            <person name="Herve C."/>
            <person name="Jabbari K."/>
            <person name="Katinka M."/>
            <person name="Kloareg B."/>
            <person name="Kowalczyk N."/>
            <person name="Labadie K."/>
            <person name="Leblanc C."/>
            <person name="Lopez P.J."/>
            <person name="McLachlan D.H."/>
            <person name="Meslet-Cladiere L."/>
            <person name="Moustafa A."/>
            <person name="Nehr Z."/>
            <person name="Nyvall Collen P."/>
            <person name="Panaud O."/>
            <person name="Partensky F."/>
            <person name="Poulain J."/>
            <person name="Rensing S.A."/>
            <person name="Rousvoal S."/>
            <person name="Samson G."/>
            <person name="Symeonidi A."/>
            <person name="Weissenbach J."/>
            <person name="Zambounis A."/>
            <person name="Wincker P."/>
            <person name="Boyen C."/>
        </authorList>
    </citation>
    <scope>NUCLEOTIDE SEQUENCE [LARGE SCALE GENOMIC DNA]</scope>
    <source>
        <strain evidence="2">cv. Stackhouse</strain>
    </source>
</reference>
<dbReference type="PhylomeDB" id="R7QT43"/>